<accession>A0A8R1EGJ5</accession>
<keyword evidence="2" id="KW-1185">Reference proteome</keyword>
<dbReference type="Proteomes" id="UP000005237">
    <property type="component" value="Unassembled WGS sequence"/>
</dbReference>
<sequence>EQQTDYKDYKVDLKRMPNGAKVDCGPDNK</sequence>
<protein>
    <submittedName>
        <fullName evidence="1">Uncharacterized protein</fullName>
    </submittedName>
</protein>
<dbReference type="AlphaFoldDB" id="A0A8R1EGJ5"/>
<evidence type="ECO:0000313" key="1">
    <source>
        <dbReference type="EnsemblMetazoa" id="CJA33143.1"/>
    </source>
</evidence>
<reference evidence="2" key="1">
    <citation type="submission" date="2010-08" db="EMBL/GenBank/DDBJ databases">
        <authorList>
            <consortium name="Caenorhabditis japonica Sequencing Consortium"/>
            <person name="Wilson R.K."/>
        </authorList>
    </citation>
    <scope>NUCLEOTIDE SEQUENCE [LARGE SCALE GENOMIC DNA]</scope>
    <source>
        <strain evidence="2">DF5081</strain>
    </source>
</reference>
<proteinExistence type="predicted"/>
<evidence type="ECO:0000313" key="2">
    <source>
        <dbReference type="Proteomes" id="UP000005237"/>
    </source>
</evidence>
<name>A0A8R1EGJ5_CAEJA</name>
<organism evidence="1 2">
    <name type="scientific">Caenorhabditis japonica</name>
    <dbReference type="NCBI Taxonomy" id="281687"/>
    <lineage>
        <taxon>Eukaryota</taxon>
        <taxon>Metazoa</taxon>
        <taxon>Ecdysozoa</taxon>
        <taxon>Nematoda</taxon>
        <taxon>Chromadorea</taxon>
        <taxon>Rhabditida</taxon>
        <taxon>Rhabditina</taxon>
        <taxon>Rhabditomorpha</taxon>
        <taxon>Rhabditoidea</taxon>
        <taxon>Rhabditidae</taxon>
        <taxon>Peloderinae</taxon>
        <taxon>Caenorhabditis</taxon>
    </lineage>
</organism>
<reference evidence="1" key="2">
    <citation type="submission" date="2022-06" db="UniProtKB">
        <authorList>
            <consortium name="EnsemblMetazoa"/>
        </authorList>
    </citation>
    <scope>IDENTIFICATION</scope>
    <source>
        <strain evidence="1">DF5081</strain>
    </source>
</reference>
<dbReference type="EnsemblMetazoa" id="CJA33143.1">
    <property type="protein sequence ID" value="CJA33143.1"/>
    <property type="gene ID" value="WBGene00208990"/>
</dbReference>